<comment type="subcellular location">
    <subcellularLocation>
        <location evidence="1">Cytoplasm</location>
    </subcellularLocation>
</comment>
<evidence type="ECO:0000256" key="3">
    <source>
        <dbReference type="ARBA" id="ARBA00022490"/>
    </source>
</evidence>
<dbReference type="NCBIfam" id="TIGR00496">
    <property type="entry name" value="frr"/>
    <property type="match status" value="1"/>
</dbReference>
<reference evidence="7" key="1">
    <citation type="journal article" date="2022" name="Proc. Natl. Acad. Sci. U.S.A.">
        <title>Life cycle and functional genomics of the unicellular red alga Galdieria for elucidating algal and plant evolution and industrial use.</title>
        <authorList>
            <person name="Hirooka S."/>
            <person name="Itabashi T."/>
            <person name="Ichinose T.M."/>
            <person name="Onuma R."/>
            <person name="Fujiwara T."/>
            <person name="Yamashita S."/>
            <person name="Jong L.W."/>
            <person name="Tomita R."/>
            <person name="Iwane A.H."/>
            <person name="Miyagishima S.Y."/>
        </authorList>
    </citation>
    <scope>NUCLEOTIDE SEQUENCE</scope>
    <source>
        <strain evidence="7">NBRC 102759</strain>
    </source>
</reference>
<gene>
    <name evidence="7" type="ORF">GpartN1_g6746.t1</name>
</gene>
<dbReference type="AlphaFoldDB" id="A0A9C7Q306"/>
<evidence type="ECO:0000313" key="8">
    <source>
        <dbReference type="Proteomes" id="UP001061958"/>
    </source>
</evidence>
<dbReference type="EMBL" id="BQMJ01000062">
    <property type="protein sequence ID" value="GJQ14955.1"/>
    <property type="molecule type" value="Genomic_DNA"/>
</dbReference>
<dbReference type="Gene3D" id="1.10.132.20">
    <property type="entry name" value="Ribosome-recycling factor"/>
    <property type="match status" value="1"/>
</dbReference>
<keyword evidence="3" id="KW-0963">Cytoplasm</keyword>
<dbReference type="GO" id="GO:0005737">
    <property type="term" value="C:cytoplasm"/>
    <property type="evidence" value="ECO:0007669"/>
    <property type="project" value="UniProtKB-SubCell"/>
</dbReference>
<dbReference type="Proteomes" id="UP001061958">
    <property type="component" value="Unassembled WGS sequence"/>
</dbReference>
<dbReference type="GO" id="GO:0043023">
    <property type="term" value="F:ribosomal large subunit binding"/>
    <property type="evidence" value="ECO:0007669"/>
    <property type="project" value="TreeGrafter"/>
</dbReference>
<comment type="caution">
    <text evidence="7">The sequence shown here is derived from an EMBL/GenBank/DDBJ whole genome shotgun (WGS) entry which is preliminary data.</text>
</comment>
<dbReference type="FunFam" id="1.10.132.20:FF:000001">
    <property type="entry name" value="Ribosome-recycling factor"/>
    <property type="match status" value="1"/>
</dbReference>
<dbReference type="CDD" id="cd00520">
    <property type="entry name" value="RRF"/>
    <property type="match status" value="1"/>
</dbReference>
<comment type="similarity">
    <text evidence="2">Belongs to the RRF family.</text>
</comment>
<dbReference type="Pfam" id="PF01765">
    <property type="entry name" value="RRF"/>
    <property type="match status" value="1"/>
</dbReference>
<reference evidence="7" key="2">
    <citation type="submission" date="2022-01" db="EMBL/GenBank/DDBJ databases">
        <authorList>
            <person name="Hirooka S."/>
            <person name="Miyagishima S.Y."/>
        </authorList>
    </citation>
    <scope>NUCLEOTIDE SEQUENCE</scope>
    <source>
        <strain evidence="7">NBRC 102759</strain>
    </source>
</reference>
<dbReference type="PANTHER" id="PTHR20982">
    <property type="entry name" value="RIBOSOME RECYCLING FACTOR"/>
    <property type="match status" value="1"/>
</dbReference>
<dbReference type="InterPro" id="IPR002661">
    <property type="entry name" value="Ribosome_recyc_fac"/>
</dbReference>
<dbReference type="HAMAP" id="MF_00040">
    <property type="entry name" value="RRF"/>
    <property type="match status" value="1"/>
</dbReference>
<dbReference type="InterPro" id="IPR036191">
    <property type="entry name" value="RRF_sf"/>
</dbReference>
<dbReference type="Gene3D" id="3.30.1360.40">
    <property type="match status" value="1"/>
</dbReference>
<proteinExistence type="inferred from homology"/>
<protein>
    <recommendedName>
        <fullName evidence="6">Ribosome recycling factor domain-containing protein</fullName>
    </recommendedName>
</protein>
<accession>A0A9C7Q306</accession>
<evidence type="ECO:0000256" key="1">
    <source>
        <dbReference type="ARBA" id="ARBA00004496"/>
    </source>
</evidence>
<evidence type="ECO:0000256" key="5">
    <source>
        <dbReference type="SAM" id="Coils"/>
    </source>
</evidence>
<dbReference type="PANTHER" id="PTHR20982:SF3">
    <property type="entry name" value="MITOCHONDRIAL RIBOSOME RECYCLING FACTOR PSEUDO 1"/>
    <property type="match status" value="1"/>
</dbReference>
<evidence type="ECO:0000313" key="7">
    <source>
        <dbReference type="EMBL" id="GJQ14955.1"/>
    </source>
</evidence>
<evidence type="ECO:0000256" key="2">
    <source>
        <dbReference type="ARBA" id="ARBA00005912"/>
    </source>
</evidence>
<feature type="domain" description="Ribosome recycling factor" evidence="6">
    <location>
        <begin position="93"/>
        <end position="255"/>
    </location>
</feature>
<dbReference type="FunFam" id="3.30.1360.40:FF:000001">
    <property type="entry name" value="Ribosome-recycling factor"/>
    <property type="match status" value="1"/>
</dbReference>
<evidence type="ECO:0000256" key="4">
    <source>
        <dbReference type="ARBA" id="ARBA00022917"/>
    </source>
</evidence>
<keyword evidence="5" id="KW-0175">Coiled coil</keyword>
<keyword evidence="8" id="KW-1185">Reference proteome</keyword>
<name>A0A9C7Q306_9RHOD</name>
<dbReference type="InterPro" id="IPR023584">
    <property type="entry name" value="Ribosome_recyc_fac_dom"/>
</dbReference>
<dbReference type="SUPFAM" id="SSF55194">
    <property type="entry name" value="Ribosome recycling factor, RRF"/>
    <property type="match status" value="1"/>
</dbReference>
<feature type="coiled-coil region" evidence="5">
    <location>
        <begin position="211"/>
        <end position="252"/>
    </location>
</feature>
<dbReference type="OrthoDB" id="407355at2759"/>
<keyword evidence="4" id="KW-0648">Protein biosynthesis</keyword>
<organism evidence="7 8">
    <name type="scientific">Galdieria partita</name>
    <dbReference type="NCBI Taxonomy" id="83374"/>
    <lineage>
        <taxon>Eukaryota</taxon>
        <taxon>Rhodophyta</taxon>
        <taxon>Bangiophyceae</taxon>
        <taxon>Galdieriales</taxon>
        <taxon>Galdieriaceae</taxon>
        <taxon>Galdieria</taxon>
    </lineage>
</organism>
<dbReference type="GO" id="GO:0006412">
    <property type="term" value="P:translation"/>
    <property type="evidence" value="ECO:0007669"/>
    <property type="project" value="UniProtKB-KW"/>
</dbReference>
<evidence type="ECO:0000259" key="6">
    <source>
        <dbReference type="Pfam" id="PF01765"/>
    </source>
</evidence>
<sequence length="257" mass="29141">MLLLFCDDVQPSSFCFIEAYRGYFWNSTHPSRKCLSCKSSKFFSGFLVKRDSSLPGNVLSPMWTPQVYTAKVSSSEAQKEAEERMKKSLEIVKNNLSTLRTGRANPALLDRLTVSYYGMEAPLKSLASVTTSSATTLTIEPYDKSYVKEIEKAIAESDLALTPNSDGKSIRLELPPLTEERRKQLIKSVKQLTEEGRVAVRNIRRDIIEKLKKLEKDGDLGKDELKSLQDDIQKLTDKYIKLIEEKGKEKEKDLMSV</sequence>